<protein>
    <submittedName>
        <fullName evidence="1">Uncharacterized protein</fullName>
    </submittedName>
</protein>
<dbReference type="Proteomes" id="UP000027821">
    <property type="component" value="Unassembled WGS sequence"/>
</dbReference>
<reference evidence="1 2" key="1">
    <citation type="submission" date="2014-04" db="EMBL/GenBank/DDBJ databases">
        <title>Characterization and application of a salt tolerant electro-active bacterium.</title>
        <authorList>
            <person name="Yang L."/>
            <person name="Wei S."/>
            <person name="Tay Q.X.M."/>
        </authorList>
    </citation>
    <scope>NUCLEOTIDE SEQUENCE [LARGE SCALE GENOMIC DNA]</scope>
    <source>
        <strain evidence="1 2">LY1</strain>
    </source>
</reference>
<sequence>MDFLKLIPMIYKFTSLFLFFTHLAIISLAQNEDTIIWKNDSENTVTYDLAKEKNFDNLKIKLKGIKPENIDSIRFDSSKPVSRESLKLKINDIDKSSAEQMTVLSLKNYLEKSYESKNYDQFFSINEVVQIKITIFSNKDEEMDIKLDIKPSTILSRNNSFLFIPPPLPNITSINEDTLNWNKTHRVLLLDGSGHLKNRGFQIVSFSQDTSFATRRQRSLVVNKSLSIISSNINLDSLQSIKFSLNGTEYKYDAGVADIYKKQTELPKTNDLIETASVNGDKAILSQSEQIKNYFKSTFYALNKVKYFNIVDYRSLQAFKQQLKKSVVDASILLDEESFNYYFHILNYQPQFINLTPFSLTVPNADEVAVEATIKYGSKGIEEKYNTGVFRTSRSLAVHVGSSLFITGLRNNNVFTRINESGELRAVMDQDNQLSLGIGVNSEISYRTGYMFRPNFNLAFFVPFAEDITPFVGIGPGFSFTDRNVSLNISGGMAFGKVNAIAEQYRNVDLNSLPDLTNTSLIQKVWDGDWYISIGVGFKLNSQEN</sequence>
<accession>A0A074KV14</accession>
<proteinExistence type="predicted"/>
<evidence type="ECO:0000313" key="2">
    <source>
        <dbReference type="Proteomes" id="UP000027821"/>
    </source>
</evidence>
<comment type="caution">
    <text evidence="1">The sequence shown here is derived from an EMBL/GenBank/DDBJ whole genome shotgun (WGS) entry which is preliminary data.</text>
</comment>
<dbReference type="STRING" id="1048983.EL17_18620"/>
<dbReference type="eggNOG" id="ENOG5033U2M">
    <property type="taxonomic scope" value="Bacteria"/>
</dbReference>
<gene>
    <name evidence="1" type="ORF">EL17_18620</name>
</gene>
<name>A0A074KV14_9BACT</name>
<keyword evidence="2" id="KW-1185">Reference proteome</keyword>
<dbReference type="EMBL" id="JMIH01000024">
    <property type="protein sequence ID" value="KEO72744.1"/>
    <property type="molecule type" value="Genomic_DNA"/>
</dbReference>
<dbReference type="OrthoDB" id="1442144at2"/>
<organism evidence="1 2">
    <name type="scientific">Anditalea andensis</name>
    <dbReference type="NCBI Taxonomy" id="1048983"/>
    <lineage>
        <taxon>Bacteria</taxon>
        <taxon>Pseudomonadati</taxon>
        <taxon>Bacteroidota</taxon>
        <taxon>Cytophagia</taxon>
        <taxon>Cytophagales</taxon>
        <taxon>Cytophagaceae</taxon>
        <taxon>Anditalea</taxon>
    </lineage>
</organism>
<evidence type="ECO:0000313" key="1">
    <source>
        <dbReference type="EMBL" id="KEO72744.1"/>
    </source>
</evidence>
<dbReference type="AlphaFoldDB" id="A0A074KV14"/>